<name>A0A4Z1H6M2_9HELO</name>
<comment type="caution">
    <text evidence="1">The sequence shown here is derived from an EMBL/GenBank/DDBJ whole genome shotgun (WGS) entry which is preliminary data.</text>
</comment>
<dbReference type="AlphaFoldDB" id="A0A4Z1H6M2"/>
<dbReference type="EMBL" id="PQXJ01000735">
    <property type="protein sequence ID" value="TGO44804.1"/>
    <property type="molecule type" value="Genomic_DNA"/>
</dbReference>
<evidence type="ECO:0000313" key="1">
    <source>
        <dbReference type="EMBL" id="TGO44804.1"/>
    </source>
</evidence>
<evidence type="ECO:0000313" key="2">
    <source>
        <dbReference type="Proteomes" id="UP000297452"/>
    </source>
</evidence>
<gene>
    <name evidence="1" type="ORF">BOTNAR_0738g00020</name>
</gene>
<sequence length="86" mass="9943">MSLNFLATDKKVYGSENQFCVQLDFFLRYLSLYIFAMDNEQASSSLAGEDVDSKKTARDARMMFPDPPQIRKYLQTKPRIVDLRPA</sequence>
<protein>
    <submittedName>
        <fullName evidence="1">Uncharacterized protein</fullName>
    </submittedName>
</protein>
<organism evidence="1 2">
    <name type="scientific">Botryotinia narcissicola</name>
    <dbReference type="NCBI Taxonomy" id="278944"/>
    <lineage>
        <taxon>Eukaryota</taxon>
        <taxon>Fungi</taxon>
        <taxon>Dikarya</taxon>
        <taxon>Ascomycota</taxon>
        <taxon>Pezizomycotina</taxon>
        <taxon>Leotiomycetes</taxon>
        <taxon>Helotiales</taxon>
        <taxon>Sclerotiniaceae</taxon>
        <taxon>Botryotinia</taxon>
    </lineage>
</organism>
<proteinExistence type="predicted"/>
<reference evidence="1 2" key="1">
    <citation type="submission" date="2017-12" db="EMBL/GenBank/DDBJ databases">
        <title>Comparative genomics of Botrytis spp.</title>
        <authorList>
            <person name="Valero-Jimenez C.A."/>
            <person name="Tapia P."/>
            <person name="Veloso J."/>
            <person name="Silva-Moreno E."/>
            <person name="Staats M."/>
            <person name="Valdes J.H."/>
            <person name="Van Kan J.A.L."/>
        </authorList>
    </citation>
    <scope>NUCLEOTIDE SEQUENCE [LARGE SCALE GENOMIC DNA]</scope>
    <source>
        <strain evidence="1 2">MUCL2120</strain>
    </source>
</reference>
<dbReference type="Proteomes" id="UP000297452">
    <property type="component" value="Unassembled WGS sequence"/>
</dbReference>
<keyword evidence="2" id="KW-1185">Reference proteome</keyword>
<accession>A0A4Z1H6M2</accession>